<name>A0A2P8E414_9ACTN</name>
<dbReference type="GO" id="GO:0046417">
    <property type="term" value="P:chorismate metabolic process"/>
    <property type="evidence" value="ECO:0007669"/>
    <property type="project" value="InterPro"/>
</dbReference>
<dbReference type="PROSITE" id="PS51168">
    <property type="entry name" value="CHORISMATE_MUT_2"/>
    <property type="match status" value="1"/>
</dbReference>
<keyword evidence="4" id="KW-1185">Reference proteome</keyword>
<reference evidence="3 4" key="1">
    <citation type="submission" date="2018-03" db="EMBL/GenBank/DDBJ databases">
        <title>Genomic Encyclopedia of Archaeal and Bacterial Type Strains, Phase II (KMG-II): from individual species to whole genera.</title>
        <authorList>
            <person name="Goeker M."/>
        </authorList>
    </citation>
    <scope>NUCLEOTIDE SEQUENCE [LARGE SCALE GENOMIC DNA]</scope>
    <source>
        <strain evidence="3 4">DSM 45211</strain>
    </source>
</reference>
<feature type="compositionally biased region" description="Basic and acidic residues" evidence="1">
    <location>
        <begin position="116"/>
        <end position="130"/>
    </location>
</feature>
<dbReference type="AlphaFoldDB" id="A0A2P8E414"/>
<accession>A0A2P8E414</accession>
<proteinExistence type="predicted"/>
<dbReference type="Gene3D" id="1.20.59.10">
    <property type="entry name" value="Chorismate mutase"/>
    <property type="match status" value="1"/>
</dbReference>
<dbReference type="GO" id="GO:0004106">
    <property type="term" value="F:chorismate mutase activity"/>
    <property type="evidence" value="ECO:0007669"/>
    <property type="project" value="InterPro"/>
</dbReference>
<evidence type="ECO:0000313" key="3">
    <source>
        <dbReference type="EMBL" id="PSL04209.1"/>
    </source>
</evidence>
<feature type="domain" description="Chorismate mutase" evidence="2">
    <location>
        <begin position="238"/>
        <end position="327"/>
    </location>
</feature>
<dbReference type="RefSeq" id="WP_205740592.1">
    <property type="nucleotide sequence ID" value="NZ_ML142900.1"/>
</dbReference>
<evidence type="ECO:0000259" key="2">
    <source>
        <dbReference type="PROSITE" id="PS51168"/>
    </source>
</evidence>
<dbReference type="Proteomes" id="UP000243528">
    <property type="component" value="Unassembled WGS sequence"/>
</dbReference>
<organism evidence="3 4">
    <name type="scientific">Haloactinopolyspora alba</name>
    <dbReference type="NCBI Taxonomy" id="648780"/>
    <lineage>
        <taxon>Bacteria</taxon>
        <taxon>Bacillati</taxon>
        <taxon>Actinomycetota</taxon>
        <taxon>Actinomycetes</taxon>
        <taxon>Jiangellales</taxon>
        <taxon>Jiangellaceae</taxon>
        <taxon>Haloactinopolyspora</taxon>
    </lineage>
</organism>
<protein>
    <submittedName>
        <fullName evidence="3">Chorismate mutase</fullName>
    </submittedName>
</protein>
<dbReference type="InterPro" id="IPR002701">
    <property type="entry name" value="CM_II_prokaryot"/>
</dbReference>
<dbReference type="SMART" id="SM00830">
    <property type="entry name" value="CM_2"/>
    <property type="match status" value="1"/>
</dbReference>
<feature type="region of interest" description="Disordered" evidence="1">
    <location>
        <begin position="115"/>
        <end position="134"/>
    </location>
</feature>
<evidence type="ECO:0000256" key="1">
    <source>
        <dbReference type="SAM" id="MobiDB-lite"/>
    </source>
</evidence>
<dbReference type="InterPro" id="IPR036263">
    <property type="entry name" value="Chorismate_II_sf"/>
</dbReference>
<gene>
    <name evidence="3" type="ORF">CLV30_106214</name>
</gene>
<dbReference type="SUPFAM" id="SSF48600">
    <property type="entry name" value="Chorismate mutase II"/>
    <property type="match status" value="1"/>
</dbReference>
<dbReference type="InterPro" id="IPR036979">
    <property type="entry name" value="CM_dom_sf"/>
</dbReference>
<dbReference type="EMBL" id="PYGE01000006">
    <property type="protein sequence ID" value="PSL04209.1"/>
    <property type="molecule type" value="Genomic_DNA"/>
</dbReference>
<dbReference type="SUPFAM" id="SSF51395">
    <property type="entry name" value="FMN-linked oxidoreductases"/>
    <property type="match status" value="1"/>
</dbReference>
<dbReference type="Pfam" id="PF01817">
    <property type="entry name" value="CM_2"/>
    <property type="match status" value="1"/>
</dbReference>
<comment type="caution">
    <text evidence="3">The sequence shown here is derived from an EMBL/GenBank/DDBJ whole genome shotgun (WGS) entry which is preliminary data.</text>
</comment>
<evidence type="ECO:0000313" key="4">
    <source>
        <dbReference type="Proteomes" id="UP000243528"/>
    </source>
</evidence>
<sequence length="336" mass="33442">MTAPASRATEPSPHGRGKARLVLADGVTVGGPRVPIVAPPGTGADAVYVDAAYVDPAYVDAATGSTAGIDMDGATNVTGPGVLVDLTAEPDGGSARYTAASHSGASVVVVADDAAGPDREPARESVDAPQRHTAAAARDAAVVLRLRRDSAPGDVAEAARRAGADAVLVDADDLPALEQARRHGVPVLADVDTASVAAQAAVAVVGGADGLWLSGPVTAGDVGQAREAATRLAPLVRQAVPDSVPGCREALDGVDAALATLLEHRVALAGRIQQLKPVGGYAGRDADREAAIVRAMAGRAPSLGAARLAGIVDAVIAAGLDVAEARDDGTPPVWRG</sequence>